<protein>
    <recommendedName>
        <fullName evidence="3">YhcH/YjgK/YiaL family protein</fullName>
    </recommendedName>
</protein>
<name>A0A2N8LAB5_9STRE</name>
<evidence type="ECO:0008006" key="3">
    <source>
        <dbReference type="Google" id="ProtNLM"/>
    </source>
</evidence>
<dbReference type="InterPro" id="IPR004375">
    <property type="entry name" value="NanQ/TabA/YiaL"/>
</dbReference>
<reference evidence="1 2" key="1">
    <citation type="submission" date="2015-12" db="EMBL/GenBank/DDBJ databases">
        <title>Streptococcus penaeicida sp. nov.</title>
        <authorList>
            <person name="Gomez-Gil B."/>
            <person name="Morales-Covarrubias M."/>
        </authorList>
    </citation>
    <scope>NUCLEOTIDE SEQUENCE [LARGE SCALE GENOMIC DNA]</scope>
    <source>
        <strain evidence="1 2">CAIM 1838</strain>
    </source>
</reference>
<dbReference type="AlphaFoldDB" id="A0A2N8LAB5"/>
<evidence type="ECO:0000313" key="1">
    <source>
        <dbReference type="EMBL" id="PND47106.1"/>
    </source>
</evidence>
<dbReference type="Gene3D" id="2.60.120.370">
    <property type="entry name" value="YhcH/YjgK/YiaL"/>
    <property type="match status" value="1"/>
</dbReference>
<dbReference type="PANTHER" id="PTHR34986">
    <property type="entry name" value="EVOLVED BETA-GALACTOSIDASE SUBUNIT BETA"/>
    <property type="match status" value="1"/>
</dbReference>
<dbReference type="SUPFAM" id="SSF51197">
    <property type="entry name" value="Clavaminate synthase-like"/>
    <property type="match status" value="1"/>
</dbReference>
<evidence type="ECO:0000313" key="2">
    <source>
        <dbReference type="Proteomes" id="UP000235963"/>
    </source>
</evidence>
<dbReference type="RefSeq" id="WP_102778031.1">
    <property type="nucleotide sequence ID" value="NZ_CBCSGP010000006.1"/>
</dbReference>
<comment type="caution">
    <text evidence="1">The sequence shown here is derived from an EMBL/GenBank/DDBJ whole genome shotgun (WGS) entry which is preliminary data.</text>
</comment>
<dbReference type="NCBIfam" id="TIGR00022">
    <property type="entry name" value="YhcH/YjgK/YiaL family protein"/>
    <property type="match status" value="1"/>
</dbReference>
<gene>
    <name evidence="1" type="ORF">AT575_08790</name>
</gene>
<proteinExistence type="predicted"/>
<dbReference type="GO" id="GO:0005829">
    <property type="term" value="C:cytosol"/>
    <property type="evidence" value="ECO:0007669"/>
    <property type="project" value="TreeGrafter"/>
</dbReference>
<keyword evidence="2" id="KW-1185">Reference proteome</keyword>
<sequence length="150" mass="17493">MIFDKLSHITDYKGISENLDIAIDYIVSQDSISLKIGKNIIKDSDVFLNYNETRLTNKEDQSFEYHKDYADIHLLLDGKEHLKFGLFSEEELTPYQIEDDFGLVTCQKFMDIQLEPGYFLIFLPNEYHQPGQAITGFEEIKKQVLKVKMS</sequence>
<dbReference type="EMBL" id="LOCM01000032">
    <property type="protein sequence ID" value="PND47106.1"/>
    <property type="molecule type" value="Genomic_DNA"/>
</dbReference>
<dbReference type="InterPro" id="IPR037012">
    <property type="entry name" value="NanQ/TabA/YiaL_sf"/>
</dbReference>
<dbReference type="Pfam" id="PF04074">
    <property type="entry name" value="DUF386"/>
    <property type="match status" value="1"/>
</dbReference>
<dbReference type="Proteomes" id="UP000235963">
    <property type="component" value="Unassembled WGS sequence"/>
</dbReference>
<accession>A0A2N8LAB5</accession>
<dbReference type="PANTHER" id="PTHR34986:SF1">
    <property type="entry name" value="PROTEIN YIAL"/>
    <property type="match status" value="1"/>
</dbReference>
<organism evidence="1 2">
    <name type="scientific">Streptococcus penaeicida</name>
    <dbReference type="NCBI Taxonomy" id="1765960"/>
    <lineage>
        <taxon>Bacteria</taxon>
        <taxon>Bacillati</taxon>
        <taxon>Bacillota</taxon>
        <taxon>Bacilli</taxon>
        <taxon>Lactobacillales</taxon>
        <taxon>Streptococcaceae</taxon>
        <taxon>Streptococcus</taxon>
    </lineage>
</organism>
<dbReference type="OrthoDB" id="9792756at2"/>